<dbReference type="EMBL" id="CM029041">
    <property type="protein sequence ID" value="KAG2628994.1"/>
    <property type="molecule type" value="Genomic_DNA"/>
</dbReference>
<gene>
    <name evidence="2" type="ORF">PVAP13_3KG395502</name>
</gene>
<feature type="compositionally biased region" description="Low complexity" evidence="1">
    <location>
        <begin position="69"/>
        <end position="92"/>
    </location>
</feature>
<sequence length="219" mass="23021">MNPSIQAGLHRLTSGLFEAGPRRGQGRGVRFGEAVPRARGRVQEGAPRRGLGSAARRRRRRSGRRGRAARLPGEGADPAARWGAPRQGGAARPGPDICETLAHSRACNSRRSLAAAAAVAPGWGVARGSRAARVRGPDPRSRLGRRTGQVRAAVVGARAEPRFGSSGSRIRGRPERGRKSGAQSRGARFAAGELVPVAAHVELGSTARPGDAHPDWDRS</sequence>
<protein>
    <submittedName>
        <fullName evidence="2">Uncharacterized protein</fullName>
    </submittedName>
</protein>
<evidence type="ECO:0000313" key="3">
    <source>
        <dbReference type="Proteomes" id="UP000823388"/>
    </source>
</evidence>
<keyword evidence="3" id="KW-1185">Reference proteome</keyword>
<feature type="region of interest" description="Disordered" evidence="1">
    <location>
        <begin position="17"/>
        <end position="92"/>
    </location>
</feature>
<accession>A0A8T0V6K0</accession>
<reference evidence="2" key="1">
    <citation type="submission" date="2020-05" db="EMBL/GenBank/DDBJ databases">
        <title>WGS assembly of Panicum virgatum.</title>
        <authorList>
            <person name="Lovell J.T."/>
            <person name="Jenkins J."/>
            <person name="Shu S."/>
            <person name="Juenger T.E."/>
            <person name="Schmutz J."/>
        </authorList>
    </citation>
    <scope>NUCLEOTIDE SEQUENCE</scope>
    <source>
        <strain evidence="2">AP13</strain>
    </source>
</reference>
<name>A0A8T0V6K0_PANVG</name>
<evidence type="ECO:0000256" key="1">
    <source>
        <dbReference type="SAM" id="MobiDB-lite"/>
    </source>
</evidence>
<feature type="compositionally biased region" description="Low complexity" evidence="1">
    <location>
        <begin position="160"/>
        <end position="169"/>
    </location>
</feature>
<organism evidence="2 3">
    <name type="scientific">Panicum virgatum</name>
    <name type="common">Blackwell switchgrass</name>
    <dbReference type="NCBI Taxonomy" id="38727"/>
    <lineage>
        <taxon>Eukaryota</taxon>
        <taxon>Viridiplantae</taxon>
        <taxon>Streptophyta</taxon>
        <taxon>Embryophyta</taxon>
        <taxon>Tracheophyta</taxon>
        <taxon>Spermatophyta</taxon>
        <taxon>Magnoliopsida</taxon>
        <taxon>Liliopsida</taxon>
        <taxon>Poales</taxon>
        <taxon>Poaceae</taxon>
        <taxon>PACMAD clade</taxon>
        <taxon>Panicoideae</taxon>
        <taxon>Panicodae</taxon>
        <taxon>Paniceae</taxon>
        <taxon>Panicinae</taxon>
        <taxon>Panicum</taxon>
        <taxon>Panicum sect. Hiantes</taxon>
    </lineage>
</organism>
<evidence type="ECO:0000313" key="2">
    <source>
        <dbReference type="EMBL" id="KAG2628994.1"/>
    </source>
</evidence>
<proteinExistence type="predicted"/>
<dbReference type="AlphaFoldDB" id="A0A8T0V6K0"/>
<dbReference type="Proteomes" id="UP000823388">
    <property type="component" value="Chromosome 3K"/>
</dbReference>
<feature type="compositionally biased region" description="Basic residues" evidence="1">
    <location>
        <begin position="55"/>
        <end position="68"/>
    </location>
</feature>
<feature type="region of interest" description="Disordered" evidence="1">
    <location>
        <begin position="160"/>
        <end position="191"/>
    </location>
</feature>
<comment type="caution">
    <text evidence="2">The sequence shown here is derived from an EMBL/GenBank/DDBJ whole genome shotgun (WGS) entry which is preliminary data.</text>
</comment>